<keyword evidence="3" id="KW-1185">Reference proteome</keyword>
<keyword evidence="1" id="KW-1133">Transmembrane helix</keyword>
<keyword evidence="1" id="KW-0812">Transmembrane</keyword>
<gene>
    <name evidence="2" type="ORF">PG993_005495</name>
</gene>
<evidence type="ECO:0000313" key="2">
    <source>
        <dbReference type="EMBL" id="KAK8045471.1"/>
    </source>
</evidence>
<name>A0ABR1THM0_9PEZI</name>
<proteinExistence type="predicted"/>
<sequence>MDLLEILENDLPAESLARMHQDHYDEMEKVLAQPLWWHSRDVGFVGCFAVPLPLSAFIVAVQRYKWDMNCLYLLVKYQDWEKIEALKEYKALFRHSEPLFNFWTPIPYCPLGYAIASGSLKISQACLELCESVDGVLSAPASNRHVPLTVALHHGALDVADLLLEWKADSHPFRLPAETATWK</sequence>
<evidence type="ECO:0008006" key="4">
    <source>
        <dbReference type="Google" id="ProtNLM"/>
    </source>
</evidence>
<feature type="transmembrane region" description="Helical" evidence="1">
    <location>
        <begin position="42"/>
        <end position="61"/>
    </location>
</feature>
<organism evidence="2 3">
    <name type="scientific">Apiospora rasikravindrae</name>
    <dbReference type="NCBI Taxonomy" id="990691"/>
    <lineage>
        <taxon>Eukaryota</taxon>
        <taxon>Fungi</taxon>
        <taxon>Dikarya</taxon>
        <taxon>Ascomycota</taxon>
        <taxon>Pezizomycotina</taxon>
        <taxon>Sordariomycetes</taxon>
        <taxon>Xylariomycetidae</taxon>
        <taxon>Amphisphaeriales</taxon>
        <taxon>Apiosporaceae</taxon>
        <taxon>Apiospora</taxon>
    </lineage>
</organism>
<evidence type="ECO:0000256" key="1">
    <source>
        <dbReference type="SAM" id="Phobius"/>
    </source>
</evidence>
<accession>A0ABR1THM0</accession>
<protein>
    <recommendedName>
        <fullName evidence="4">Ankyrin repeat protein</fullName>
    </recommendedName>
</protein>
<dbReference type="Gene3D" id="1.25.40.20">
    <property type="entry name" value="Ankyrin repeat-containing domain"/>
    <property type="match status" value="1"/>
</dbReference>
<keyword evidence="1" id="KW-0472">Membrane</keyword>
<evidence type="ECO:0000313" key="3">
    <source>
        <dbReference type="Proteomes" id="UP001444661"/>
    </source>
</evidence>
<dbReference type="EMBL" id="JAQQWK010000003">
    <property type="protein sequence ID" value="KAK8045471.1"/>
    <property type="molecule type" value="Genomic_DNA"/>
</dbReference>
<dbReference type="InterPro" id="IPR036770">
    <property type="entry name" value="Ankyrin_rpt-contain_sf"/>
</dbReference>
<dbReference type="Proteomes" id="UP001444661">
    <property type="component" value="Unassembled WGS sequence"/>
</dbReference>
<dbReference type="SUPFAM" id="SSF48403">
    <property type="entry name" value="Ankyrin repeat"/>
    <property type="match status" value="1"/>
</dbReference>
<reference evidence="2 3" key="1">
    <citation type="submission" date="2023-01" db="EMBL/GenBank/DDBJ databases">
        <title>Analysis of 21 Apiospora genomes using comparative genomics revels a genus with tremendous synthesis potential of carbohydrate active enzymes and secondary metabolites.</title>
        <authorList>
            <person name="Sorensen T."/>
        </authorList>
    </citation>
    <scope>NUCLEOTIDE SEQUENCE [LARGE SCALE GENOMIC DNA]</scope>
    <source>
        <strain evidence="2 3">CBS 33761</strain>
    </source>
</reference>
<comment type="caution">
    <text evidence="2">The sequence shown here is derived from an EMBL/GenBank/DDBJ whole genome shotgun (WGS) entry which is preliminary data.</text>
</comment>